<keyword evidence="1" id="KW-0175">Coiled coil</keyword>
<dbReference type="PANTHER" id="PTHR35859:SF5">
    <property type="entry name" value="ION TRANSPORT DOMAIN-CONTAINING PROTEIN"/>
    <property type="match status" value="1"/>
</dbReference>
<keyword evidence="3" id="KW-0812">Transmembrane</keyword>
<dbReference type="Proteomes" id="UP000800097">
    <property type="component" value="Unassembled WGS sequence"/>
</dbReference>
<feature type="coiled-coil region" evidence="1">
    <location>
        <begin position="640"/>
        <end position="667"/>
    </location>
</feature>
<feature type="transmembrane region" description="Helical" evidence="3">
    <location>
        <begin position="400"/>
        <end position="421"/>
    </location>
</feature>
<evidence type="ECO:0000313" key="6">
    <source>
        <dbReference type="Proteomes" id="UP000800097"/>
    </source>
</evidence>
<dbReference type="OrthoDB" id="310870at2759"/>
<feature type="compositionally biased region" description="Polar residues" evidence="2">
    <location>
        <begin position="136"/>
        <end position="155"/>
    </location>
</feature>
<dbReference type="RefSeq" id="XP_033651112.1">
    <property type="nucleotide sequence ID" value="XM_033801157.1"/>
</dbReference>
<accession>A0A6A6JBM0</accession>
<organism evidence="5 6">
    <name type="scientific">Westerdykella ornata</name>
    <dbReference type="NCBI Taxonomy" id="318751"/>
    <lineage>
        <taxon>Eukaryota</taxon>
        <taxon>Fungi</taxon>
        <taxon>Dikarya</taxon>
        <taxon>Ascomycota</taxon>
        <taxon>Pezizomycotina</taxon>
        <taxon>Dothideomycetes</taxon>
        <taxon>Pleosporomycetidae</taxon>
        <taxon>Pleosporales</taxon>
        <taxon>Sporormiaceae</taxon>
        <taxon>Westerdykella</taxon>
    </lineage>
</organism>
<dbReference type="Pfam" id="PF23317">
    <property type="entry name" value="YVC1_C"/>
    <property type="match status" value="1"/>
</dbReference>
<evidence type="ECO:0000313" key="5">
    <source>
        <dbReference type="EMBL" id="KAF2273573.1"/>
    </source>
</evidence>
<protein>
    <recommendedName>
        <fullName evidence="4">Calcium channel YVC1-like C-terminal transmembrane domain-containing protein</fullName>
    </recommendedName>
</protein>
<dbReference type="GeneID" id="54554332"/>
<dbReference type="InterPro" id="IPR056336">
    <property type="entry name" value="YVC1_C"/>
</dbReference>
<dbReference type="PANTHER" id="PTHR35859">
    <property type="entry name" value="NONSELECTIVE CATION CHANNEL PROTEIN"/>
    <property type="match status" value="1"/>
</dbReference>
<feature type="domain" description="Calcium channel YVC1-like C-terminal transmembrane" evidence="4">
    <location>
        <begin position="273"/>
        <end position="565"/>
    </location>
</feature>
<dbReference type="AlphaFoldDB" id="A0A6A6JBM0"/>
<feature type="transmembrane region" description="Helical" evidence="3">
    <location>
        <begin position="328"/>
        <end position="348"/>
    </location>
</feature>
<feature type="transmembrane region" description="Helical" evidence="3">
    <location>
        <begin position="433"/>
        <end position="450"/>
    </location>
</feature>
<dbReference type="EMBL" id="ML986509">
    <property type="protein sequence ID" value="KAF2273573.1"/>
    <property type="molecule type" value="Genomic_DNA"/>
</dbReference>
<proteinExistence type="predicted"/>
<reference evidence="5" key="1">
    <citation type="journal article" date="2020" name="Stud. Mycol.">
        <title>101 Dothideomycetes genomes: a test case for predicting lifestyles and emergence of pathogens.</title>
        <authorList>
            <person name="Haridas S."/>
            <person name="Albert R."/>
            <person name="Binder M."/>
            <person name="Bloem J."/>
            <person name="Labutti K."/>
            <person name="Salamov A."/>
            <person name="Andreopoulos B."/>
            <person name="Baker S."/>
            <person name="Barry K."/>
            <person name="Bills G."/>
            <person name="Bluhm B."/>
            <person name="Cannon C."/>
            <person name="Castanera R."/>
            <person name="Culley D."/>
            <person name="Daum C."/>
            <person name="Ezra D."/>
            <person name="Gonzalez J."/>
            <person name="Henrissat B."/>
            <person name="Kuo A."/>
            <person name="Liang C."/>
            <person name="Lipzen A."/>
            <person name="Lutzoni F."/>
            <person name="Magnuson J."/>
            <person name="Mondo S."/>
            <person name="Nolan M."/>
            <person name="Ohm R."/>
            <person name="Pangilinan J."/>
            <person name="Park H.-J."/>
            <person name="Ramirez L."/>
            <person name="Alfaro M."/>
            <person name="Sun H."/>
            <person name="Tritt A."/>
            <person name="Yoshinaga Y."/>
            <person name="Zwiers L.-H."/>
            <person name="Turgeon B."/>
            <person name="Goodwin S."/>
            <person name="Spatafora J."/>
            <person name="Crous P."/>
            <person name="Grigoriev I."/>
        </authorList>
    </citation>
    <scope>NUCLEOTIDE SEQUENCE</scope>
    <source>
        <strain evidence="5">CBS 379.55</strain>
    </source>
</reference>
<feature type="transmembrane region" description="Helical" evidence="3">
    <location>
        <begin position="291"/>
        <end position="308"/>
    </location>
</feature>
<keyword evidence="3" id="KW-0472">Membrane</keyword>
<keyword evidence="3" id="KW-1133">Transmembrane helix</keyword>
<evidence type="ECO:0000259" key="4">
    <source>
        <dbReference type="Pfam" id="PF23317"/>
    </source>
</evidence>
<name>A0A6A6JBM0_WESOR</name>
<evidence type="ECO:0000256" key="1">
    <source>
        <dbReference type="SAM" id="Coils"/>
    </source>
</evidence>
<sequence>MASQPSTPYWPEPHPDIPVISESDSFGDLVRKLSFYFTDSFSLPTTFDELRTSSQGRALTPLIEYLTDSVHHPAVVSALLALKAHFAALEETSDEPGVNEGRGYACEYVAWLFVTSLSEREAVDLLLFELPPTTRSANDGSSVEHMSNGESSSAVTEDAPLLRASQIEETSHFGTDSIHGTSSTSAPRSDEFASQFELLSALEVAAVSNAKKFLSQRAVQKIINGIWRGDIVFWETMSVNSVKRAKLYNRRRADPFTRLRVPQYLKVFETLFFATFLALYYAVLVDRSESHITPAEVLLYVWIAGFAYDEFGEWNDAGQTSFYASDFWWAWDISIVLVSVGFFVLRIVGIVRASSEITELAYDVLGLEALFLVPRIFSLLSLNPYFGTLIPCLKEMTKDFVKFLSLVLILYLGFLTTFILLARGVFTPREMAWILVKVFFGSSYLGFDVAKEISPWFGPPVMLVFIALTNILLITSLISLLSNSLTKVLEHAREEYLFVYSVYVLEASTSNRLTYYLPPLNLIPLGLRPLRLFVSSEQLRSARILLLKATHLPFIAAIWAYEHFAGQQRSSAAASISGPETPGHIRRPLRPAVNSLGPWKAAWNLPDEGNGAGSGRLQATQRPQTRAGVAETEAQLRPLVLKLTTQVEQLTAVVAQLQQQREASTAA</sequence>
<feature type="region of interest" description="Disordered" evidence="2">
    <location>
        <begin position="136"/>
        <end position="157"/>
    </location>
</feature>
<evidence type="ECO:0000256" key="2">
    <source>
        <dbReference type="SAM" id="MobiDB-lite"/>
    </source>
</evidence>
<gene>
    <name evidence="5" type="ORF">EI97DRAFT_461002</name>
</gene>
<dbReference type="InterPro" id="IPR052971">
    <property type="entry name" value="TRP_calcium_channel"/>
</dbReference>
<feature type="transmembrane region" description="Helical" evidence="3">
    <location>
        <begin position="462"/>
        <end position="481"/>
    </location>
</feature>
<evidence type="ECO:0000256" key="3">
    <source>
        <dbReference type="SAM" id="Phobius"/>
    </source>
</evidence>
<feature type="transmembrane region" description="Helical" evidence="3">
    <location>
        <begin position="264"/>
        <end position="284"/>
    </location>
</feature>
<keyword evidence="6" id="KW-1185">Reference proteome</keyword>